<dbReference type="SUPFAM" id="SSF53756">
    <property type="entry name" value="UDP-Glycosyltransferase/glycogen phosphorylase"/>
    <property type="match status" value="1"/>
</dbReference>
<dbReference type="InterPro" id="IPR050194">
    <property type="entry name" value="Glycosyltransferase_grp1"/>
</dbReference>
<comment type="caution">
    <text evidence="3">The sequence shown here is derived from an EMBL/GenBank/DDBJ whole genome shotgun (WGS) entry which is preliminary data.</text>
</comment>
<protein>
    <submittedName>
        <fullName evidence="3">Glycosyltransferase involved in cell wall bisynthesis</fullName>
    </submittedName>
</protein>
<feature type="domain" description="Glycosyltransferase subfamily 4-like N-terminal" evidence="2">
    <location>
        <begin position="8"/>
        <end position="114"/>
    </location>
</feature>
<name>A0A8G2C1B7_DESNO</name>
<dbReference type="AlphaFoldDB" id="A0A8G2C1B7"/>
<sequence>MPLALEQFDLRGYDLVISSESGPAKGVLTSPETLHICYCHTPMRYVWDMYHDYMSNSGRIKRFFMAPLLHYLRIWDRLSADRVDHFVANSANVARRIAKHYRRDADVVYPPVAVDDFCVSEQQDDFYLMVGQLVGYKRADLAVKAFTRSGKRLVIIGEGEQGRLLREIAGNNVEFLGRQPFEVLRNHYSRCQALIFPGEEDFGIVPLEAMASGRPVIAFGKGGALETVVDGKTGIFFHEQTEDALLEAVERFEGMKSHFHPTQIRAHACGFGPERFRAEMAKIIESQIQAHARAMGRWDVQA</sequence>
<gene>
    <name evidence="3" type="ORF">SAMN05421830_102325</name>
</gene>
<feature type="domain" description="Glycosyl transferase family 1" evidence="1">
    <location>
        <begin position="122"/>
        <end position="253"/>
    </location>
</feature>
<evidence type="ECO:0000313" key="3">
    <source>
        <dbReference type="EMBL" id="SFL47186.1"/>
    </source>
</evidence>
<evidence type="ECO:0000259" key="1">
    <source>
        <dbReference type="Pfam" id="PF00534"/>
    </source>
</evidence>
<dbReference type="Proteomes" id="UP000199581">
    <property type="component" value="Unassembled WGS sequence"/>
</dbReference>
<dbReference type="EMBL" id="FOTO01000002">
    <property type="protein sequence ID" value="SFL47186.1"/>
    <property type="molecule type" value="Genomic_DNA"/>
</dbReference>
<keyword evidence="4" id="KW-1185">Reference proteome</keyword>
<dbReference type="InterPro" id="IPR028098">
    <property type="entry name" value="Glyco_trans_4-like_N"/>
</dbReference>
<dbReference type="Pfam" id="PF00534">
    <property type="entry name" value="Glycos_transf_1"/>
    <property type="match status" value="1"/>
</dbReference>
<accession>A0A8G2C1B7</accession>
<dbReference type="Gene3D" id="3.40.50.2000">
    <property type="entry name" value="Glycogen Phosphorylase B"/>
    <property type="match status" value="1"/>
</dbReference>
<evidence type="ECO:0000313" key="4">
    <source>
        <dbReference type="Proteomes" id="UP000199581"/>
    </source>
</evidence>
<dbReference type="PANTHER" id="PTHR45947:SF3">
    <property type="entry name" value="SULFOQUINOVOSYL TRANSFERASE SQD2"/>
    <property type="match status" value="1"/>
</dbReference>
<dbReference type="GO" id="GO:0016757">
    <property type="term" value="F:glycosyltransferase activity"/>
    <property type="evidence" value="ECO:0007669"/>
    <property type="project" value="InterPro"/>
</dbReference>
<keyword evidence="3" id="KW-0808">Transferase</keyword>
<dbReference type="InterPro" id="IPR001296">
    <property type="entry name" value="Glyco_trans_1"/>
</dbReference>
<evidence type="ECO:0000259" key="2">
    <source>
        <dbReference type="Pfam" id="PF13439"/>
    </source>
</evidence>
<reference evidence="3 4" key="1">
    <citation type="submission" date="2016-10" db="EMBL/GenBank/DDBJ databases">
        <authorList>
            <person name="Varghese N."/>
            <person name="Submissions S."/>
        </authorList>
    </citation>
    <scope>NUCLEOTIDE SEQUENCE [LARGE SCALE GENOMIC DNA]</scope>
    <source>
        <strain evidence="3 4">DSM 1741</strain>
    </source>
</reference>
<dbReference type="PANTHER" id="PTHR45947">
    <property type="entry name" value="SULFOQUINOVOSYL TRANSFERASE SQD2"/>
    <property type="match status" value="1"/>
</dbReference>
<dbReference type="Pfam" id="PF13439">
    <property type="entry name" value="Glyco_transf_4"/>
    <property type="match status" value="1"/>
</dbReference>
<organism evidence="3 4">
    <name type="scientific">Desulfomicrobium norvegicum (strain DSM 1741 / NCIMB 8310)</name>
    <name type="common">Desulfovibrio baculatus (strain Norway 4)</name>
    <name type="synonym">Desulfovibrio desulfuricans (strain Norway 4)</name>
    <dbReference type="NCBI Taxonomy" id="52561"/>
    <lineage>
        <taxon>Bacteria</taxon>
        <taxon>Pseudomonadati</taxon>
        <taxon>Thermodesulfobacteriota</taxon>
        <taxon>Desulfovibrionia</taxon>
        <taxon>Desulfovibrionales</taxon>
        <taxon>Desulfomicrobiaceae</taxon>
        <taxon>Desulfomicrobium</taxon>
    </lineage>
</organism>
<proteinExistence type="predicted"/>